<dbReference type="SMART" id="SM00448">
    <property type="entry name" value="REC"/>
    <property type="match status" value="1"/>
</dbReference>
<protein>
    <submittedName>
        <fullName evidence="3">Response regulator</fullName>
    </submittedName>
</protein>
<dbReference type="PANTHER" id="PTHR44520">
    <property type="entry name" value="RESPONSE REGULATOR RCP1-RELATED"/>
    <property type="match status" value="1"/>
</dbReference>
<keyword evidence="1" id="KW-0597">Phosphoprotein</keyword>
<dbReference type="PANTHER" id="PTHR44520:SF2">
    <property type="entry name" value="RESPONSE REGULATOR RCP1"/>
    <property type="match status" value="1"/>
</dbReference>
<dbReference type="Gene3D" id="3.40.50.2300">
    <property type="match status" value="1"/>
</dbReference>
<dbReference type="RefSeq" id="WP_314509325.1">
    <property type="nucleotide sequence ID" value="NZ_JASJOU010000001.1"/>
</dbReference>
<dbReference type="Proteomes" id="UP001232063">
    <property type="component" value="Unassembled WGS sequence"/>
</dbReference>
<feature type="modified residue" description="4-aspartylphosphate" evidence="1">
    <location>
        <position position="61"/>
    </location>
</feature>
<evidence type="ECO:0000256" key="1">
    <source>
        <dbReference type="PROSITE-ProRule" id="PRU00169"/>
    </source>
</evidence>
<comment type="caution">
    <text evidence="3">The sequence shown here is derived from an EMBL/GenBank/DDBJ whole genome shotgun (WGS) entry which is preliminary data.</text>
</comment>
<dbReference type="InterPro" id="IPR011006">
    <property type="entry name" value="CheY-like_superfamily"/>
</dbReference>
<dbReference type="InterPro" id="IPR052893">
    <property type="entry name" value="TCS_response_regulator"/>
</dbReference>
<organism evidence="3 4">
    <name type="scientific">Xanthocytophaga agilis</name>
    <dbReference type="NCBI Taxonomy" id="3048010"/>
    <lineage>
        <taxon>Bacteria</taxon>
        <taxon>Pseudomonadati</taxon>
        <taxon>Bacteroidota</taxon>
        <taxon>Cytophagia</taxon>
        <taxon>Cytophagales</taxon>
        <taxon>Rhodocytophagaceae</taxon>
        <taxon>Xanthocytophaga</taxon>
    </lineage>
</organism>
<keyword evidence="4" id="KW-1185">Reference proteome</keyword>
<dbReference type="Pfam" id="PF00072">
    <property type="entry name" value="Response_reg"/>
    <property type="match status" value="1"/>
</dbReference>
<dbReference type="AlphaFoldDB" id="A0AAE3R159"/>
<dbReference type="CDD" id="cd17557">
    <property type="entry name" value="REC_Rcp-like"/>
    <property type="match status" value="1"/>
</dbReference>
<evidence type="ECO:0000259" key="2">
    <source>
        <dbReference type="PROSITE" id="PS50110"/>
    </source>
</evidence>
<evidence type="ECO:0000313" key="3">
    <source>
        <dbReference type="EMBL" id="MDJ1499774.1"/>
    </source>
</evidence>
<accession>A0AAE3R159</accession>
<dbReference type="PROSITE" id="PS50110">
    <property type="entry name" value="RESPONSE_REGULATORY"/>
    <property type="match status" value="1"/>
</dbReference>
<dbReference type="EMBL" id="JASJOU010000001">
    <property type="protein sequence ID" value="MDJ1499774.1"/>
    <property type="molecule type" value="Genomic_DNA"/>
</dbReference>
<sequence>MNPYILVADDDADDRFLLQNAFQEEKIPNPVIYFRDGVELVEHLYKQQNDESLTPGLIILDLNMPRKDGRQALKEIKSNPDWRFIPVLVFTTSEAEKDIEESYQLGANSYIVKPSDYTKLTDLIRSIRDFWLGSVTLPRRSMINQSL</sequence>
<feature type="domain" description="Response regulatory" evidence="2">
    <location>
        <begin position="4"/>
        <end position="128"/>
    </location>
</feature>
<dbReference type="SUPFAM" id="SSF52172">
    <property type="entry name" value="CheY-like"/>
    <property type="match status" value="1"/>
</dbReference>
<dbReference type="GO" id="GO:0000160">
    <property type="term" value="P:phosphorelay signal transduction system"/>
    <property type="evidence" value="ECO:0007669"/>
    <property type="project" value="InterPro"/>
</dbReference>
<reference evidence="3" key="1">
    <citation type="submission" date="2023-05" db="EMBL/GenBank/DDBJ databases">
        <authorList>
            <person name="Zhang X."/>
        </authorList>
    </citation>
    <scope>NUCLEOTIDE SEQUENCE</scope>
    <source>
        <strain evidence="3">BD1B2-1</strain>
    </source>
</reference>
<name>A0AAE3R159_9BACT</name>
<dbReference type="InterPro" id="IPR001789">
    <property type="entry name" value="Sig_transdc_resp-reg_receiver"/>
</dbReference>
<evidence type="ECO:0000313" key="4">
    <source>
        <dbReference type="Proteomes" id="UP001232063"/>
    </source>
</evidence>
<proteinExistence type="predicted"/>
<gene>
    <name evidence="3" type="ORF">QNI22_03910</name>
</gene>